<dbReference type="EMBL" id="CP086654">
    <property type="protein sequence ID" value="UEX89641.1"/>
    <property type="molecule type" value="Genomic_DNA"/>
</dbReference>
<dbReference type="SUPFAM" id="SSF54909">
    <property type="entry name" value="Dimeric alpha+beta barrel"/>
    <property type="match status" value="1"/>
</dbReference>
<gene>
    <name evidence="5" type="ORF">LN051_08690</name>
</gene>
<evidence type="ECO:0000256" key="1">
    <source>
        <dbReference type="ARBA" id="ARBA00009267"/>
    </source>
</evidence>
<evidence type="ECO:0000313" key="6">
    <source>
        <dbReference type="Proteomes" id="UP001197626"/>
    </source>
</evidence>
<reference evidence="5 6" key="1">
    <citation type="journal article" date="2022" name="Pathogens">
        <title>Staphylococcus ratti sp. nov. Isolated from a Lab Rat.</title>
        <authorList>
            <person name="Kovarovic V."/>
            <person name="Sedlacek I."/>
            <person name="Petras P."/>
            <person name="Kralova S."/>
            <person name="Maslanova I."/>
            <person name="Svec P."/>
            <person name="Neumann-Schaal M."/>
            <person name="Botka T."/>
            <person name="Gelbicova T."/>
            <person name="Stankova E."/>
            <person name="Doskar J."/>
            <person name="Pantucek R."/>
        </authorList>
    </citation>
    <scope>NUCLEOTIDE SEQUENCE [LARGE SCALE GENOMIC DNA]</scope>
    <source>
        <strain evidence="5 6">CCM 9025</strain>
    </source>
</reference>
<dbReference type="PROSITE" id="PS51725">
    <property type="entry name" value="ABM"/>
    <property type="match status" value="1"/>
</dbReference>
<dbReference type="RefSeq" id="WP_229292147.1">
    <property type="nucleotide sequence ID" value="NZ_CP086654.1"/>
</dbReference>
<dbReference type="Pfam" id="PF03992">
    <property type="entry name" value="ABM"/>
    <property type="match status" value="1"/>
</dbReference>
<comment type="similarity">
    <text evidence="1">Belongs to the TRAP family.</text>
</comment>
<accession>A0ABY3PBH3</accession>
<dbReference type="Proteomes" id="UP001197626">
    <property type="component" value="Chromosome"/>
</dbReference>
<dbReference type="GO" id="GO:0004497">
    <property type="term" value="F:monooxygenase activity"/>
    <property type="evidence" value="ECO:0007669"/>
    <property type="project" value="UniProtKB-KW"/>
</dbReference>
<dbReference type="Gene3D" id="3.30.70.100">
    <property type="match status" value="1"/>
</dbReference>
<evidence type="ECO:0000256" key="3">
    <source>
        <dbReference type="ARBA" id="ARBA00032861"/>
    </source>
</evidence>
<dbReference type="InterPro" id="IPR011008">
    <property type="entry name" value="Dimeric_a/b-barrel"/>
</dbReference>
<name>A0ABY3PBH3_9STAP</name>
<feature type="domain" description="ABM" evidence="4">
    <location>
        <begin position="2"/>
        <end position="95"/>
    </location>
</feature>
<protein>
    <recommendedName>
        <fullName evidence="2">Signal transduction protein TRAP</fullName>
    </recommendedName>
    <alternativeName>
        <fullName evidence="3">Target of RNAIII-activating protein</fullName>
    </alternativeName>
</protein>
<organism evidence="5 6">
    <name type="scientific">Staphylococcus ratti</name>
    <dbReference type="NCBI Taxonomy" id="2892440"/>
    <lineage>
        <taxon>Bacteria</taxon>
        <taxon>Bacillati</taxon>
        <taxon>Bacillota</taxon>
        <taxon>Bacilli</taxon>
        <taxon>Bacillales</taxon>
        <taxon>Staphylococcaceae</taxon>
        <taxon>Staphylococcus</taxon>
    </lineage>
</organism>
<sequence>MFVAQVTFSTKDLESRSILDNKAKHAKKDFEGYEGLIAVEVWKNETKDKLEYAIVSKWHDKKDFQAWVSRPEHVEEHKNKNQTSKVQEEAKYSAIDKQIKKYECVE</sequence>
<proteinExistence type="inferred from homology"/>
<dbReference type="InterPro" id="IPR007138">
    <property type="entry name" value="ABM_dom"/>
</dbReference>
<keyword evidence="6" id="KW-1185">Reference proteome</keyword>
<keyword evidence="5" id="KW-0560">Oxidoreductase</keyword>
<evidence type="ECO:0000259" key="4">
    <source>
        <dbReference type="PROSITE" id="PS51725"/>
    </source>
</evidence>
<evidence type="ECO:0000313" key="5">
    <source>
        <dbReference type="EMBL" id="UEX89641.1"/>
    </source>
</evidence>
<evidence type="ECO:0000256" key="2">
    <source>
        <dbReference type="ARBA" id="ARBA00018486"/>
    </source>
</evidence>
<keyword evidence="5" id="KW-0503">Monooxygenase</keyword>